<accession>G8WT74</accession>
<dbReference type="PATRIC" id="fig|1003195.11.peg.6166"/>
<feature type="compositionally biased region" description="Low complexity" evidence="2">
    <location>
        <begin position="55"/>
        <end position="72"/>
    </location>
</feature>
<dbReference type="InterPro" id="IPR005754">
    <property type="entry name" value="Sortase"/>
</dbReference>
<sequence>MSTASPPNPADGAGGEEASVRSRYRGPVAIAVAAVCGAALIHNGAADDHGPPQPGRAAALASPSPSARPSGAAREDRGRPGDEESASGADGDDEAGPAAARPLPYAEPLRIRIPRISVDAPVMKVGLDDDGWIAAPPPEDTNLTAWYKDAASPGERGTAVIDGHVDNVHGPSVFYGLGALRKGDRIEVARGDGRTAVFTIYGIEVFAKDHFPGDRVYGDIGKPELRVITCGGGYTKKHGYAGNVVVFARLTGVRAVE</sequence>
<proteinExistence type="predicted"/>
<dbReference type="Pfam" id="PF04203">
    <property type="entry name" value="Sortase"/>
    <property type="match status" value="1"/>
</dbReference>
<protein>
    <submittedName>
        <fullName evidence="3">Secreted protein</fullName>
    </submittedName>
</protein>
<feature type="compositionally biased region" description="Basic and acidic residues" evidence="2">
    <location>
        <begin position="73"/>
        <end position="82"/>
    </location>
</feature>
<dbReference type="AlphaFoldDB" id="F8JWT8"/>
<dbReference type="STRING" id="1003195.SCATT_47260"/>
<dbReference type="OrthoDB" id="525039at2"/>
<name>F8JWT8_STREN</name>
<evidence type="ECO:0000313" key="3">
    <source>
        <dbReference type="EMBL" id="AEW97097.1"/>
    </source>
</evidence>
<feature type="region of interest" description="Disordered" evidence="2">
    <location>
        <begin position="43"/>
        <end position="103"/>
    </location>
</feature>
<dbReference type="SUPFAM" id="SSF63817">
    <property type="entry name" value="Sortase"/>
    <property type="match status" value="1"/>
</dbReference>
<dbReference type="EMBL" id="CP003219">
    <property type="protein sequence ID" value="AEW97097.1"/>
    <property type="molecule type" value="Genomic_DNA"/>
</dbReference>
<gene>
    <name evidence="3" type="ordered locus">SCATT_47260</name>
</gene>
<dbReference type="InterPro" id="IPR042001">
    <property type="entry name" value="Sortase_F"/>
</dbReference>
<dbReference type="CDD" id="cd05829">
    <property type="entry name" value="Sortase_F"/>
    <property type="match status" value="1"/>
</dbReference>
<dbReference type="KEGG" id="sct:SCAT_4732"/>
<evidence type="ECO:0000256" key="1">
    <source>
        <dbReference type="ARBA" id="ARBA00022801"/>
    </source>
</evidence>
<dbReference type="RefSeq" id="WP_014145436.1">
    <property type="nucleotide sequence ID" value="NC_016111.1"/>
</dbReference>
<dbReference type="Gene3D" id="2.40.260.10">
    <property type="entry name" value="Sortase"/>
    <property type="match status" value="1"/>
</dbReference>
<reference evidence="4" key="1">
    <citation type="submission" date="2011-12" db="EMBL/GenBank/DDBJ databases">
        <title>Complete genome sequence of Streptomyces cattleya strain DSM 46488.</title>
        <authorList>
            <person name="Ou H.-Y."/>
            <person name="Li P."/>
            <person name="Zhao C."/>
            <person name="O'Hagan D."/>
            <person name="Deng Z."/>
        </authorList>
    </citation>
    <scope>NUCLEOTIDE SEQUENCE [LARGE SCALE GENOMIC DNA]</scope>
    <source>
        <strain evidence="4">ATCC 35852 / DSM 46488 / JCM 4925 / NBRC 14057 / NRRL 8057</strain>
    </source>
</reference>
<dbReference type="InterPro" id="IPR023365">
    <property type="entry name" value="Sortase_dom-sf"/>
</dbReference>
<dbReference type="HOGENOM" id="CLU_062592_5_1_11"/>
<keyword evidence="4" id="KW-1185">Reference proteome</keyword>
<keyword evidence="1" id="KW-0378">Hydrolase</keyword>
<organism evidence="3 4">
    <name type="scientific">Streptantibioticus cattleyicolor (strain ATCC 35852 / DSM 46488 / JCM 4925 / NBRC 14057 / NRRL 8057)</name>
    <name type="common">Streptomyces cattleya</name>
    <dbReference type="NCBI Taxonomy" id="1003195"/>
    <lineage>
        <taxon>Bacteria</taxon>
        <taxon>Bacillati</taxon>
        <taxon>Actinomycetota</taxon>
        <taxon>Actinomycetes</taxon>
        <taxon>Kitasatosporales</taxon>
        <taxon>Streptomycetaceae</taxon>
        <taxon>Streptantibioticus</taxon>
    </lineage>
</organism>
<accession>F8JWT8</accession>
<evidence type="ECO:0000256" key="2">
    <source>
        <dbReference type="SAM" id="MobiDB-lite"/>
    </source>
</evidence>
<dbReference type="KEGG" id="scy:SCATT_47260"/>
<dbReference type="GO" id="GO:0016787">
    <property type="term" value="F:hydrolase activity"/>
    <property type="evidence" value="ECO:0007669"/>
    <property type="project" value="UniProtKB-KW"/>
</dbReference>
<dbReference type="eggNOG" id="COG3764">
    <property type="taxonomic scope" value="Bacteria"/>
</dbReference>
<evidence type="ECO:0000313" key="4">
    <source>
        <dbReference type="Proteomes" id="UP000007842"/>
    </source>
</evidence>
<dbReference type="Proteomes" id="UP000007842">
    <property type="component" value="Chromosome"/>
</dbReference>
<dbReference type="NCBIfam" id="NF033748">
    <property type="entry name" value="class_F_sortase"/>
    <property type="match status" value="1"/>
</dbReference>
<feature type="region of interest" description="Disordered" evidence="2">
    <location>
        <begin position="1"/>
        <end position="20"/>
    </location>
</feature>